<reference evidence="9" key="1">
    <citation type="submission" date="2016-09" db="EMBL/GenBank/DDBJ databases">
        <title>Acidihalobacter prosperus F5.</title>
        <authorList>
            <person name="Khaleque H.N."/>
            <person name="Ramsay J.P."/>
            <person name="Kaksonen A.H."/>
            <person name="Boxall N.J."/>
            <person name="Watkin E.L.J."/>
        </authorList>
    </citation>
    <scope>NUCLEOTIDE SEQUENCE [LARGE SCALE GENOMIC DNA]</scope>
    <source>
        <strain evidence="9">F5</strain>
    </source>
</reference>
<dbReference type="GO" id="GO:0019305">
    <property type="term" value="P:dTDP-rhamnose biosynthetic process"/>
    <property type="evidence" value="ECO:0007669"/>
    <property type="project" value="UniProtKB-UniPathway"/>
</dbReference>
<dbReference type="GO" id="GO:0009243">
    <property type="term" value="P:O antigen biosynthetic process"/>
    <property type="evidence" value="ECO:0007669"/>
    <property type="project" value="UniProtKB-UniPathway"/>
</dbReference>
<evidence type="ECO:0000256" key="4">
    <source>
        <dbReference type="ARBA" id="ARBA00017099"/>
    </source>
</evidence>
<sequence length="292" mass="31315">MKVLIAGADGQLGRALRASVPPDIEVTALTRAELDITDATAVRETARETAPDWIINAAAYTAVDRAEAEPDLAFAINADGPRHLATAAQAQGVRLVQVSTDFVFDGQCSRPYRPDDATAPLGVYGASKLAGEVAVRERLGADALIVRTAWVYAPLGNNFVRTMLRLMRERDQLGVVDDQVGTPTCASGLAVAIWSMIGVGLGGTHHWTDAGVASWYDFALAIRDEAFALGLLDRTIPIRPITTAEYPTPAQRPPYSVLDKHETWTALGGAAPHWREALHEVLRETAAARAAE</sequence>
<dbReference type="CDD" id="cd05254">
    <property type="entry name" value="dTDP_HR_like_SDR_e"/>
    <property type="match status" value="1"/>
</dbReference>
<dbReference type="NCBIfam" id="TIGR01214">
    <property type="entry name" value="rmlD"/>
    <property type="match status" value="1"/>
</dbReference>
<organism evidence="8 9">
    <name type="scientific">Acidihalobacter yilgarnensis</name>
    <dbReference type="NCBI Taxonomy" id="2819280"/>
    <lineage>
        <taxon>Bacteria</taxon>
        <taxon>Pseudomonadati</taxon>
        <taxon>Pseudomonadota</taxon>
        <taxon>Gammaproteobacteria</taxon>
        <taxon>Chromatiales</taxon>
        <taxon>Ectothiorhodospiraceae</taxon>
        <taxon>Acidihalobacter</taxon>
    </lineage>
</organism>
<comment type="cofactor">
    <cofactor evidence="6">
        <name>Mg(2+)</name>
        <dbReference type="ChEBI" id="CHEBI:18420"/>
    </cofactor>
    <text evidence="6">Binds 1 Mg(2+) ion per monomer.</text>
</comment>
<dbReference type="UniPathway" id="UPA00281"/>
<dbReference type="Gene3D" id="3.40.50.720">
    <property type="entry name" value="NAD(P)-binding Rossmann-like Domain"/>
    <property type="match status" value="1"/>
</dbReference>
<dbReference type="EC" id="1.1.1.133" evidence="3 6"/>
<dbReference type="AlphaFoldDB" id="A0A1D8IQ85"/>
<dbReference type="PANTHER" id="PTHR10491">
    <property type="entry name" value="DTDP-4-DEHYDRORHAMNOSE REDUCTASE"/>
    <property type="match status" value="1"/>
</dbReference>
<evidence type="ECO:0000313" key="9">
    <source>
        <dbReference type="Proteomes" id="UP000095401"/>
    </source>
</evidence>
<evidence type="ECO:0000256" key="1">
    <source>
        <dbReference type="ARBA" id="ARBA00004781"/>
    </source>
</evidence>
<name>A0A1D8IQ85_9GAMM</name>
<keyword evidence="6" id="KW-0560">Oxidoreductase</keyword>
<comment type="function">
    <text evidence="6">Catalyzes the reduction of dTDP-6-deoxy-L-lyxo-4-hexulose to yield dTDP-L-rhamnose.</text>
</comment>
<gene>
    <name evidence="8" type="ORF">BI364_12440</name>
</gene>
<evidence type="ECO:0000256" key="2">
    <source>
        <dbReference type="ARBA" id="ARBA00010944"/>
    </source>
</evidence>
<dbReference type="Gene3D" id="3.90.25.10">
    <property type="entry name" value="UDP-galactose 4-epimerase, domain 1"/>
    <property type="match status" value="1"/>
</dbReference>
<evidence type="ECO:0000259" key="7">
    <source>
        <dbReference type="Pfam" id="PF04321"/>
    </source>
</evidence>
<protein>
    <recommendedName>
        <fullName evidence="4 6">dTDP-4-dehydrorhamnose reductase</fullName>
        <ecNumber evidence="3 6">1.1.1.133</ecNumber>
    </recommendedName>
</protein>
<keyword evidence="9" id="KW-1185">Reference proteome</keyword>
<dbReference type="InterPro" id="IPR029903">
    <property type="entry name" value="RmlD-like-bd"/>
</dbReference>
<dbReference type="Proteomes" id="UP000095401">
    <property type="component" value="Chromosome"/>
</dbReference>
<dbReference type="Pfam" id="PF04321">
    <property type="entry name" value="RmlD_sub_bind"/>
    <property type="match status" value="1"/>
</dbReference>
<dbReference type="InterPro" id="IPR036291">
    <property type="entry name" value="NAD(P)-bd_dom_sf"/>
</dbReference>
<evidence type="ECO:0000313" key="8">
    <source>
        <dbReference type="EMBL" id="AOU98660.1"/>
    </source>
</evidence>
<feature type="domain" description="RmlD-like substrate binding" evidence="7">
    <location>
        <begin position="1"/>
        <end position="285"/>
    </location>
</feature>
<dbReference type="KEGG" id="aprs:BI364_12440"/>
<dbReference type="RefSeq" id="WP_070079020.1">
    <property type="nucleotide sequence ID" value="NZ_CP017415.1"/>
</dbReference>
<evidence type="ECO:0000256" key="5">
    <source>
        <dbReference type="ARBA" id="ARBA00048200"/>
    </source>
</evidence>
<dbReference type="EMBL" id="CP017415">
    <property type="protein sequence ID" value="AOU98660.1"/>
    <property type="molecule type" value="Genomic_DNA"/>
</dbReference>
<dbReference type="GO" id="GO:0008831">
    <property type="term" value="F:dTDP-4-dehydrorhamnose reductase activity"/>
    <property type="evidence" value="ECO:0007669"/>
    <property type="project" value="UniProtKB-EC"/>
</dbReference>
<dbReference type="UniPathway" id="UPA00124"/>
<dbReference type="InterPro" id="IPR005913">
    <property type="entry name" value="dTDP_dehydrorham_reduct"/>
</dbReference>
<comment type="pathway">
    <text evidence="1 6">Carbohydrate biosynthesis; dTDP-L-rhamnose biosynthesis.</text>
</comment>
<proteinExistence type="inferred from homology"/>
<dbReference type="GO" id="GO:0005829">
    <property type="term" value="C:cytosol"/>
    <property type="evidence" value="ECO:0007669"/>
    <property type="project" value="TreeGrafter"/>
</dbReference>
<comment type="catalytic activity">
    <reaction evidence="5 6">
        <text>dTDP-beta-L-rhamnose + NADP(+) = dTDP-4-dehydro-beta-L-rhamnose + NADPH + H(+)</text>
        <dbReference type="Rhea" id="RHEA:21796"/>
        <dbReference type="ChEBI" id="CHEBI:15378"/>
        <dbReference type="ChEBI" id="CHEBI:57510"/>
        <dbReference type="ChEBI" id="CHEBI:57783"/>
        <dbReference type="ChEBI" id="CHEBI:58349"/>
        <dbReference type="ChEBI" id="CHEBI:62830"/>
        <dbReference type="EC" id="1.1.1.133"/>
    </reaction>
</comment>
<evidence type="ECO:0000256" key="6">
    <source>
        <dbReference type="RuleBase" id="RU364082"/>
    </source>
</evidence>
<dbReference type="SUPFAM" id="SSF51735">
    <property type="entry name" value="NAD(P)-binding Rossmann-fold domains"/>
    <property type="match status" value="1"/>
</dbReference>
<accession>A0A1D8IQ85</accession>
<keyword evidence="6" id="KW-0521">NADP</keyword>
<comment type="similarity">
    <text evidence="2 6">Belongs to the dTDP-4-dehydrorhamnose reductase family.</text>
</comment>
<dbReference type="PANTHER" id="PTHR10491:SF4">
    <property type="entry name" value="METHIONINE ADENOSYLTRANSFERASE 2 SUBUNIT BETA"/>
    <property type="match status" value="1"/>
</dbReference>
<evidence type="ECO:0000256" key="3">
    <source>
        <dbReference type="ARBA" id="ARBA00012929"/>
    </source>
</evidence>